<comment type="caution">
    <text evidence="1">The sequence shown here is derived from an EMBL/GenBank/DDBJ whole genome shotgun (WGS) entry which is preliminary data.</text>
</comment>
<evidence type="ECO:0000313" key="2">
    <source>
        <dbReference type="Proteomes" id="UP000287168"/>
    </source>
</evidence>
<accession>A0A451GG36</accession>
<name>A0A451GG36_9RHOB</name>
<proteinExistence type="predicted"/>
<dbReference type="AlphaFoldDB" id="A0A451GG36"/>
<evidence type="ECO:0000313" key="1">
    <source>
        <dbReference type="EMBL" id="RWY33923.1"/>
    </source>
</evidence>
<feature type="non-terminal residue" evidence="1">
    <location>
        <position position="354"/>
    </location>
</feature>
<dbReference type="Proteomes" id="UP000287168">
    <property type="component" value="Unassembled WGS sequence"/>
</dbReference>
<gene>
    <name evidence="1" type="ORF">EP867_19455</name>
</gene>
<keyword evidence="2" id="KW-1185">Reference proteome</keyword>
<reference evidence="1 2" key="1">
    <citation type="journal article" date="2015" name="Int. J. Syst. Evol. Microbiol.">
        <title>Gemmobacter intermedius sp. nov., isolated from a white stork (Ciconia ciconia).</title>
        <authorList>
            <person name="Kampfer P."/>
            <person name="Jerzak L."/>
            <person name="Wilharm G."/>
            <person name="Golke J."/>
            <person name="Busse H.J."/>
            <person name="Glaeser S.P."/>
        </authorList>
    </citation>
    <scope>NUCLEOTIDE SEQUENCE [LARGE SCALE GENOMIC DNA]</scope>
    <source>
        <strain evidence="1 2">119/4</strain>
    </source>
</reference>
<protein>
    <submittedName>
        <fullName evidence="1">Uncharacterized protein</fullName>
    </submittedName>
</protein>
<dbReference type="EMBL" id="SBLC01000121">
    <property type="protein sequence ID" value="RWY33923.1"/>
    <property type="molecule type" value="Genomic_DNA"/>
</dbReference>
<sequence length="354" mass="39458">MLSHLSRARSKLRFCTVIIFSAIFSYPALAEVGGVTGLALDFGSPRHQLWAILKEKPRGGERFAFSIADQLSLNPRRQQHPYITGSILTFTPTINYDRNVNNGFNGDTIYIWGLPFSVDENSRAVEALTVGGALTSGIAFGIAPSTTLSFSTRAGYQRALSKDFEIFTGTAVANLGYTTQGWSYINVGLLLNREERDLSDETVKIGSFTVGKLFGTPVGNLHDVSMTLIRAEQKSTWHDRVRFDWTSFHSSRGVLRMTLEHGEGVEAVLLPQNTFSTSFSSYLFNAPSTITVLYSKYTGGRFFGSEREDKIYKIRLERKISQRLISYFSYEKKVSTLNSFNDQGIDIGISFSGF</sequence>
<organism evidence="1 2">
    <name type="scientific">Falsigemmobacter intermedius</name>
    <dbReference type="NCBI Taxonomy" id="1553448"/>
    <lineage>
        <taxon>Bacteria</taxon>
        <taxon>Pseudomonadati</taxon>
        <taxon>Pseudomonadota</taxon>
        <taxon>Alphaproteobacteria</taxon>
        <taxon>Rhodobacterales</taxon>
        <taxon>Paracoccaceae</taxon>
        <taxon>Falsigemmobacter</taxon>
    </lineage>
</organism>